<keyword evidence="2" id="KW-1185">Reference proteome</keyword>
<sequence>MGSTPCLSSLLSDSHNKQQLAHAAGNTYKVAETCQSTVSLGHIEIQDVRLQPPGAVVLDNLDLLPPILQKLQGANVCR</sequence>
<dbReference type="EMBL" id="JALJOR010000002">
    <property type="protein sequence ID" value="KAK9824416.1"/>
    <property type="molecule type" value="Genomic_DNA"/>
</dbReference>
<name>A0AAW1QSE0_9CHLO</name>
<protein>
    <submittedName>
        <fullName evidence="1">Uncharacterized protein</fullName>
    </submittedName>
</protein>
<comment type="caution">
    <text evidence="1">The sequence shown here is derived from an EMBL/GenBank/DDBJ whole genome shotgun (WGS) entry which is preliminary data.</text>
</comment>
<dbReference type="AlphaFoldDB" id="A0AAW1QSE0"/>
<dbReference type="Proteomes" id="UP001489004">
    <property type="component" value="Unassembled WGS sequence"/>
</dbReference>
<evidence type="ECO:0000313" key="2">
    <source>
        <dbReference type="Proteomes" id="UP001489004"/>
    </source>
</evidence>
<proteinExistence type="predicted"/>
<accession>A0AAW1QSE0</accession>
<organism evidence="1 2">
    <name type="scientific">[Myrmecia] bisecta</name>
    <dbReference type="NCBI Taxonomy" id="41462"/>
    <lineage>
        <taxon>Eukaryota</taxon>
        <taxon>Viridiplantae</taxon>
        <taxon>Chlorophyta</taxon>
        <taxon>core chlorophytes</taxon>
        <taxon>Trebouxiophyceae</taxon>
        <taxon>Trebouxiales</taxon>
        <taxon>Trebouxiaceae</taxon>
        <taxon>Myrmecia</taxon>
    </lineage>
</organism>
<gene>
    <name evidence="1" type="ORF">WJX72_010120</name>
</gene>
<evidence type="ECO:0000313" key="1">
    <source>
        <dbReference type="EMBL" id="KAK9824416.1"/>
    </source>
</evidence>
<reference evidence="1 2" key="1">
    <citation type="journal article" date="2024" name="Nat. Commun.">
        <title>Phylogenomics reveals the evolutionary origins of lichenization in chlorophyte algae.</title>
        <authorList>
            <person name="Puginier C."/>
            <person name="Libourel C."/>
            <person name="Otte J."/>
            <person name="Skaloud P."/>
            <person name="Haon M."/>
            <person name="Grisel S."/>
            <person name="Petersen M."/>
            <person name="Berrin J.G."/>
            <person name="Delaux P.M."/>
            <person name="Dal Grande F."/>
            <person name="Keller J."/>
        </authorList>
    </citation>
    <scope>NUCLEOTIDE SEQUENCE [LARGE SCALE GENOMIC DNA]</scope>
    <source>
        <strain evidence="1 2">SAG 2043</strain>
    </source>
</reference>